<dbReference type="NCBIfam" id="TIGR01549">
    <property type="entry name" value="HAD-SF-IA-v1"/>
    <property type="match status" value="1"/>
</dbReference>
<dbReference type="InterPro" id="IPR023198">
    <property type="entry name" value="PGP-like_dom2"/>
</dbReference>
<comment type="caution">
    <text evidence="1">The sequence shown here is derived from an EMBL/GenBank/DDBJ whole genome shotgun (WGS) entry which is preliminary data.</text>
</comment>
<organism evidence="1 2">
    <name type="scientific">Idiomarina tyrosinivorans</name>
    <dbReference type="NCBI Taxonomy" id="1445662"/>
    <lineage>
        <taxon>Bacteria</taxon>
        <taxon>Pseudomonadati</taxon>
        <taxon>Pseudomonadota</taxon>
        <taxon>Gammaproteobacteria</taxon>
        <taxon>Alteromonadales</taxon>
        <taxon>Idiomarinaceae</taxon>
        <taxon>Idiomarina</taxon>
    </lineage>
</organism>
<evidence type="ECO:0000313" key="1">
    <source>
        <dbReference type="EMBL" id="RUO81362.1"/>
    </source>
</evidence>
<protein>
    <submittedName>
        <fullName evidence="1">HAD family hydrolase</fullName>
    </submittedName>
</protein>
<name>A0A432ZU50_9GAMM</name>
<reference evidence="1 2" key="1">
    <citation type="journal article" date="2011" name="Front. Microbiol.">
        <title>Genomic signatures of strain selection and enhancement in Bacillus atrophaeus var. globigii, a historical biowarfare simulant.</title>
        <authorList>
            <person name="Gibbons H.S."/>
            <person name="Broomall S.M."/>
            <person name="McNew L.A."/>
            <person name="Daligault H."/>
            <person name="Chapman C."/>
            <person name="Bruce D."/>
            <person name="Karavis M."/>
            <person name="Krepps M."/>
            <person name="McGregor P.A."/>
            <person name="Hong C."/>
            <person name="Park K.H."/>
            <person name="Akmal A."/>
            <person name="Feldman A."/>
            <person name="Lin J.S."/>
            <person name="Chang W.E."/>
            <person name="Higgs B.W."/>
            <person name="Demirev P."/>
            <person name="Lindquist J."/>
            <person name="Liem A."/>
            <person name="Fochler E."/>
            <person name="Read T.D."/>
            <person name="Tapia R."/>
            <person name="Johnson S."/>
            <person name="Bishop-Lilly K.A."/>
            <person name="Detter C."/>
            <person name="Han C."/>
            <person name="Sozhamannan S."/>
            <person name="Rosenzweig C.N."/>
            <person name="Skowronski E.W."/>
        </authorList>
    </citation>
    <scope>NUCLEOTIDE SEQUENCE [LARGE SCALE GENOMIC DNA]</scope>
    <source>
        <strain evidence="1 2">CC-PW-9</strain>
    </source>
</reference>
<keyword evidence="1" id="KW-0378">Hydrolase</keyword>
<dbReference type="GO" id="GO:0008967">
    <property type="term" value="F:phosphoglycolate phosphatase activity"/>
    <property type="evidence" value="ECO:0007669"/>
    <property type="project" value="TreeGrafter"/>
</dbReference>
<dbReference type="Gene3D" id="3.40.50.1000">
    <property type="entry name" value="HAD superfamily/HAD-like"/>
    <property type="match status" value="1"/>
</dbReference>
<keyword evidence="2" id="KW-1185">Reference proteome</keyword>
<sequence length="229" mass="24845">MMSQKHLIIFDWDGTLMDSVGRIVSSMQATAKALELPVPLATDVQHIIGLSLAPAIEQLFGGLAEPQLRQFIRRYSDEYVTFNQTPTPLFNGIEVMLDSLRKHHLLAVATGKARRGLNRVLAETSLHTHFVATRTADETAGKPDPLMLQQLINEAQTSAARTIMVGDSIYDMEMAKNAGVTAIGVSYGVHSHAQLLAAGASTVVDSPAALHHYLETVLPQSPEDLSHVS</sequence>
<proteinExistence type="predicted"/>
<dbReference type="InterPro" id="IPR023214">
    <property type="entry name" value="HAD_sf"/>
</dbReference>
<dbReference type="InterPro" id="IPR050155">
    <property type="entry name" value="HAD-like_hydrolase_sf"/>
</dbReference>
<accession>A0A432ZU50</accession>
<dbReference type="GO" id="GO:0006281">
    <property type="term" value="P:DNA repair"/>
    <property type="evidence" value="ECO:0007669"/>
    <property type="project" value="TreeGrafter"/>
</dbReference>
<dbReference type="AlphaFoldDB" id="A0A432ZU50"/>
<dbReference type="Proteomes" id="UP000287996">
    <property type="component" value="Unassembled WGS sequence"/>
</dbReference>
<dbReference type="Pfam" id="PF13419">
    <property type="entry name" value="HAD_2"/>
    <property type="match status" value="1"/>
</dbReference>
<dbReference type="OrthoDB" id="9782449at2"/>
<dbReference type="PANTHER" id="PTHR43434:SF24">
    <property type="entry name" value="HYDROLASE-RELATED"/>
    <property type="match status" value="1"/>
</dbReference>
<dbReference type="InterPro" id="IPR036412">
    <property type="entry name" value="HAD-like_sf"/>
</dbReference>
<evidence type="ECO:0000313" key="2">
    <source>
        <dbReference type="Proteomes" id="UP000287996"/>
    </source>
</evidence>
<dbReference type="InterPro" id="IPR006439">
    <property type="entry name" value="HAD-SF_hydro_IA"/>
</dbReference>
<dbReference type="SUPFAM" id="SSF56784">
    <property type="entry name" value="HAD-like"/>
    <property type="match status" value="1"/>
</dbReference>
<dbReference type="SFLD" id="SFLDG01129">
    <property type="entry name" value="C1.5:_HAD__Beta-PGM__Phosphata"/>
    <property type="match status" value="1"/>
</dbReference>
<dbReference type="GO" id="GO:0005829">
    <property type="term" value="C:cytosol"/>
    <property type="evidence" value="ECO:0007669"/>
    <property type="project" value="TreeGrafter"/>
</dbReference>
<dbReference type="InterPro" id="IPR041492">
    <property type="entry name" value="HAD_2"/>
</dbReference>
<gene>
    <name evidence="1" type="ORF">CWI84_00975</name>
</gene>
<dbReference type="PANTHER" id="PTHR43434">
    <property type="entry name" value="PHOSPHOGLYCOLATE PHOSPHATASE"/>
    <property type="match status" value="1"/>
</dbReference>
<dbReference type="EMBL" id="PIQH01000001">
    <property type="protein sequence ID" value="RUO81362.1"/>
    <property type="molecule type" value="Genomic_DNA"/>
</dbReference>
<dbReference type="SFLD" id="SFLDS00003">
    <property type="entry name" value="Haloacid_Dehalogenase"/>
    <property type="match status" value="1"/>
</dbReference>
<dbReference type="Gene3D" id="1.10.150.240">
    <property type="entry name" value="Putative phosphatase, domain 2"/>
    <property type="match status" value="1"/>
</dbReference>